<dbReference type="PANTHER" id="PTHR45642:SF95">
    <property type="entry name" value="GDSL-LIKE LIPASE_ACYLHYDROLASE FAMILY PROTEIN, EXPRESSED"/>
    <property type="match status" value="1"/>
</dbReference>
<dbReference type="InterPro" id="IPR036514">
    <property type="entry name" value="SGNH_hydro_sf"/>
</dbReference>
<evidence type="ECO:0000313" key="2">
    <source>
        <dbReference type="EMBL" id="GMI89775.1"/>
    </source>
</evidence>
<protein>
    <recommendedName>
        <fullName evidence="4">GDSL esterase/lipase</fullName>
    </recommendedName>
</protein>
<organism evidence="2 3">
    <name type="scientific">Hibiscus trionum</name>
    <name type="common">Flower of an hour</name>
    <dbReference type="NCBI Taxonomy" id="183268"/>
    <lineage>
        <taxon>Eukaryota</taxon>
        <taxon>Viridiplantae</taxon>
        <taxon>Streptophyta</taxon>
        <taxon>Embryophyta</taxon>
        <taxon>Tracheophyta</taxon>
        <taxon>Spermatophyta</taxon>
        <taxon>Magnoliopsida</taxon>
        <taxon>eudicotyledons</taxon>
        <taxon>Gunneridae</taxon>
        <taxon>Pentapetalae</taxon>
        <taxon>rosids</taxon>
        <taxon>malvids</taxon>
        <taxon>Malvales</taxon>
        <taxon>Malvaceae</taxon>
        <taxon>Malvoideae</taxon>
        <taxon>Hibiscus</taxon>
    </lineage>
</organism>
<comment type="caution">
    <text evidence="2">The sequence shown here is derived from an EMBL/GenBank/DDBJ whole genome shotgun (WGS) entry which is preliminary data.</text>
</comment>
<sequence length="142" mass="15790">MLTTHLLAIFLFVSAIVSQSTALRFPQELYNLSSNQIFIFDNPSNPPSSPAFPSPLLSPSSPVVSSPLVPTLFIIGDSIMDCGNNNYLGTFARADRPPYGRDFDTHLPTGRFCNGRIPVDYLALYLGLPLVPSYLRRPRWMQ</sequence>
<name>A0A9W7I4D8_HIBTR</name>
<evidence type="ECO:0000256" key="1">
    <source>
        <dbReference type="SAM" id="SignalP"/>
    </source>
</evidence>
<dbReference type="PANTHER" id="PTHR45642">
    <property type="entry name" value="GDSL ESTERASE/LIPASE EXL3"/>
    <property type="match status" value="1"/>
</dbReference>
<reference evidence="2" key="1">
    <citation type="submission" date="2023-05" db="EMBL/GenBank/DDBJ databases">
        <title>Genome and transcriptome analyses reveal genes involved in the formation of fine ridges on petal epidermal cells in Hibiscus trionum.</title>
        <authorList>
            <person name="Koshimizu S."/>
            <person name="Masuda S."/>
            <person name="Ishii T."/>
            <person name="Shirasu K."/>
            <person name="Hoshino A."/>
            <person name="Arita M."/>
        </authorList>
    </citation>
    <scope>NUCLEOTIDE SEQUENCE</scope>
    <source>
        <strain evidence="2">Hamamatsu line</strain>
    </source>
</reference>
<evidence type="ECO:0000313" key="3">
    <source>
        <dbReference type="Proteomes" id="UP001165190"/>
    </source>
</evidence>
<feature type="chain" id="PRO_5040873133" description="GDSL esterase/lipase" evidence="1">
    <location>
        <begin position="23"/>
        <end position="142"/>
    </location>
</feature>
<dbReference type="Proteomes" id="UP001165190">
    <property type="component" value="Unassembled WGS sequence"/>
</dbReference>
<dbReference type="AlphaFoldDB" id="A0A9W7I4D8"/>
<dbReference type="InterPro" id="IPR050592">
    <property type="entry name" value="GDSL_lipolytic_enzyme"/>
</dbReference>
<keyword evidence="3" id="KW-1185">Reference proteome</keyword>
<dbReference type="OrthoDB" id="1600564at2759"/>
<keyword evidence="1" id="KW-0732">Signal</keyword>
<evidence type="ECO:0008006" key="4">
    <source>
        <dbReference type="Google" id="ProtNLM"/>
    </source>
</evidence>
<feature type="signal peptide" evidence="1">
    <location>
        <begin position="1"/>
        <end position="22"/>
    </location>
</feature>
<accession>A0A9W7I4D8</accession>
<dbReference type="EMBL" id="BSYR01000023">
    <property type="protein sequence ID" value="GMI89775.1"/>
    <property type="molecule type" value="Genomic_DNA"/>
</dbReference>
<proteinExistence type="predicted"/>
<gene>
    <name evidence="2" type="ORF">HRI_002646800</name>
</gene>
<dbReference type="Gene3D" id="3.40.50.1110">
    <property type="entry name" value="SGNH hydrolase"/>
    <property type="match status" value="1"/>
</dbReference>